<dbReference type="InterPro" id="IPR050389">
    <property type="entry name" value="LysR-type_TF"/>
</dbReference>
<evidence type="ECO:0000256" key="2">
    <source>
        <dbReference type="ARBA" id="ARBA00023015"/>
    </source>
</evidence>
<evidence type="ECO:0000313" key="7">
    <source>
        <dbReference type="Proteomes" id="UP000014400"/>
    </source>
</evidence>
<dbReference type="Pfam" id="PF00126">
    <property type="entry name" value="HTH_1"/>
    <property type="match status" value="1"/>
</dbReference>
<name>S3BBF0_9BURK</name>
<dbReference type="InterPro" id="IPR036390">
    <property type="entry name" value="WH_DNA-bd_sf"/>
</dbReference>
<accession>S3BBF0</accession>
<dbReference type="eggNOG" id="COG0583">
    <property type="taxonomic scope" value="Bacteria"/>
</dbReference>
<evidence type="ECO:0000259" key="5">
    <source>
        <dbReference type="PROSITE" id="PS50931"/>
    </source>
</evidence>
<organism evidence="6 7">
    <name type="scientific">Sutterella wadsworthensis HGA0223</name>
    <dbReference type="NCBI Taxonomy" id="1203554"/>
    <lineage>
        <taxon>Bacteria</taxon>
        <taxon>Pseudomonadati</taxon>
        <taxon>Pseudomonadota</taxon>
        <taxon>Betaproteobacteria</taxon>
        <taxon>Burkholderiales</taxon>
        <taxon>Sutterellaceae</taxon>
        <taxon>Sutterella</taxon>
    </lineage>
</organism>
<protein>
    <recommendedName>
        <fullName evidence="5">HTH lysR-type domain-containing protein</fullName>
    </recommendedName>
</protein>
<dbReference type="STRING" id="1203554.HMPREF1476_01677"/>
<keyword evidence="7" id="KW-1185">Reference proteome</keyword>
<comment type="similarity">
    <text evidence="1">Belongs to the LysR transcriptional regulatory family.</text>
</comment>
<dbReference type="Pfam" id="PF03466">
    <property type="entry name" value="LysR_substrate"/>
    <property type="match status" value="1"/>
</dbReference>
<gene>
    <name evidence="6" type="ORF">HMPREF1476_01677</name>
</gene>
<dbReference type="InterPro" id="IPR005119">
    <property type="entry name" value="LysR_subst-bd"/>
</dbReference>
<dbReference type="HOGENOM" id="CLU_039613_39_0_4"/>
<evidence type="ECO:0000256" key="4">
    <source>
        <dbReference type="ARBA" id="ARBA00023163"/>
    </source>
</evidence>
<dbReference type="EMBL" id="ATCF01000022">
    <property type="protein sequence ID" value="EPD98638.1"/>
    <property type="molecule type" value="Genomic_DNA"/>
</dbReference>
<evidence type="ECO:0000313" key="6">
    <source>
        <dbReference type="EMBL" id="EPD98638.1"/>
    </source>
</evidence>
<sequence>MSEPVLSRKRQGAQDAVDTLETFEAFEAFDKHGLPAFVRGVDAEALYFFLALFRTGTLPRAAEQLGISLSSANRMLAKLRTYWDDPLFVRSGFLMQPTTAAKRRYDKVLSLMHVLEDLRRDDELDPRTLSRTVRTACYDNAFALCIASIFADFTARMPHVRLRAMQADEHLFDYLREDLLDLVFFARQGLHPDVHSVALLTTPYVCLVRRGHPLSERAATLGPLEREDLEAFPQVLINAQPDRYRAPNSPGNGWFNPKNPDRIALVTPFFLAASLCLEETDCYAIVPKATAELALDPRRTAMLQLSDAAPKLTVRLGWHERTHADPGSQLIRAQLLALIQKRFGRPVGE</sequence>
<keyword evidence="4" id="KW-0804">Transcription</keyword>
<dbReference type="PANTHER" id="PTHR30118">
    <property type="entry name" value="HTH-TYPE TRANSCRIPTIONAL REGULATOR LEUO-RELATED"/>
    <property type="match status" value="1"/>
</dbReference>
<dbReference type="SUPFAM" id="SSF46785">
    <property type="entry name" value="Winged helix' DNA-binding domain"/>
    <property type="match status" value="1"/>
</dbReference>
<dbReference type="PATRIC" id="fig|1203554.3.peg.1760"/>
<dbReference type="GO" id="GO:0003700">
    <property type="term" value="F:DNA-binding transcription factor activity"/>
    <property type="evidence" value="ECO:0007669"/>
    <property type="project" value="InterPro"/>
</dbReference>
<dbReference type="PANTHER" id="PTHR30118:SF15">
    <property type="entry name" value="TRANSCRIPTIONAL REGULATORY PROTEIN"/>
    <property type="match status" value="1"/>
</dbReference>
<dbReference type="GO" id="GO:0003677">
    <property type="term" value="F:DNA binding"/>
    <property type="evidence" value="ECO:0007669"/>
    <property type="project" value="UniProtKB-KW"/>
</dbReference>
<dbReference type="AlphaFoldDB" id="S3BBF0"/>
<keyword evidence="2" id="KW-0805">Transcription regulation</keyword>
<feature type="domain" description="HTH lysR-type" evidence="5">
    <location>
        <begin position="41"/>
        <end position="98"/>
    </location>
</feature>
<evidence type="ECO:0000256" key="3">
    <source>
        <dbReference type="ARBA" id="ARBA00023125"/>
    </source>
</evidence>
<dbReference type="InterPro" id="IPR000847">
    <property type="entry name" value="LysR_HTH_N"/>
</dbReference>
<comment type="caution">
    <text evidence="6">The sequence shown here is derived from an EMBL/GenBank/DDBJ whole genome shotgun (WGS) entry which is preliminary data.</text>
</comment>
<evidence type="ECO:0000256" key="1">
    <source>
        <dbReference type="ARBA" id="ARBA00009437"/>
    </source>
</evidence>
<dbReference type="Gene3D" id="1.10.10.10">
    <property type="entry name" value="Winged helix-like DNA-binding domain superfamily/Winged helix DNA-binding domain"/>
    <property type="match status" value="1"/>
</dbReference>
<proteinExistence type="inferred from homology"/>
<reference evidence="6 7" key="1">
    <citation type="submission" date="2013-04" db="EMBL/GenBank/DDBJ databases">
        <title>The Genome Sequence of Sutterella wadsworthensis HGA0223.</title>
        <authorList>
            <consortium name="The Broad Institute Genomics Platform"/>
            <person name="Earl A."/>
            <person name="Ward D."/>
            <person name="Feldgarden M."/>
            <person name="Gevers D."/>
            <person name="Schmidt T.M."/>
            <person name="Dover J."/>
            <person name="Dai D."/>
            <person name="Walker B."/>
            <person name="Young S."/>
            <person name="Zeng Q."/>
            <person name="Gargeya S."/>
            <person name="Fitzgerald M."/>
            <person name="Haas B."/>
            <person name="Abouelleil A."/>
            <person name="Allen A.W."/>
            <person name="Alvarado L."/>
            <person name="Arachchi H.M."/>
            <person name="Berlin A.M."/>
            <person name="Chapman S.B."/>
            <person name="Gainer-Dewar J."/>
            <person name="Goldberg J."/>
            <person name="Griggs A."/>
            <person name="Gujja S."/>
            <person name="Hansen M."/>
            <person name="Howarth C."/>
            <person name="Imamovic A."/>
            <person name="Ireland A."/>
            <person name="Larimer J."/>
            <person name="McCowan C."/>
            <person name="Murphy C."/>
            <person name="Pearson M."/>
            <person name="Poon T.W."/>
            <person name="Priest M."/>
            <person name="Roberts A."/>
            <person name="Saif S."/>
            <person name="Shea T."/>
            <person name="Sisk P."/>
            <person name="Sykes S."/>
            <person name="Wortman J."/>
            <person name="Nusbaum C."/>
            <person name="Birren B."/>
        </authorList>
    </citation>
    <scope>NUCLEOTIDE SEQUENCE [LARGE SCALE GENOMIC DNA]</scope>
    <source>
        <strain evidence="6 7">HGA0223</strain>
    </source>
</reference>
<dbReference type="SUPFAM" id="SSF53850">
    <property type="entry name" value="Periplasmic binding protein-like II"/>
    <property type="match status" value="1"/>
</dbReference>
<dbReference type="PROSITE" id="PS50931">
    <property type="entry name" value="HTH_LYSR"/>
    <property type="match status" value="1"/>
</dbReference>
<dbReference type="Gene3D" id="3.40.190.10">
    <property type="entry name" value="Periplasmic binding protein-like II"/>
    <property type="match status" value="2"/>
</dbReference>
<keyword evidence="3" id="KW-0238">DNA-binding</keyword>
<dbReference type="InterPro" id="IPR036388">
    <property type="entry name" value="WH-like_DNA-bd_sf"/>
</dbReference>
<dbReference type="Proteomes" id="UP000014400">
    <property type="component" value="Unassembled WGS sequence"/>
</dbReference>
<dbReference type="RefSeq" id="WP_016474858.1">
    <property type="nucleotide sequence ID" value="NZ_KE150480.1"/>
</dbReference>